<evidence type="ECO:0000256" key="3">
    <source>
        <dbReference type="ARBA" id="ARBA00022771"/>
    </source>
</evidence>
<evidence type="ECO:0000256" key="7">
    <source>
        <dbReference type="HAMAP-Rule" id="MF_00017"/>
    </source>
</evidence>
<feature type="domain" description="Toprim" evidence="8">
    <location>
        <begin position="77"/>
        <end position="172"/>
    </location>
</feature>
<dbReference type="PANTHER" id="PTHR30446:SF0">
    <property type="entry name" value="RECOMBINATION PROTEIN RECR"/>
    <property type="match status" value="1"/>
</dbReference>
<dbReference type="Gene3D" id="6.10.250.240">
    <property type="match status" value="1"/>
</dbReference>
<accession>A0A0S7YEA4</accession>
<evidence type="ECO:0000313" key="9">
    <source>
        <dbReference type="EMBL" id="KPJ72906.1"/>
    </source>
</evidence>
<dbReference type="PATRIC" id="fig|1703772.3.peg.1532"/>
<comment type="similarity">
    <text evidence="7">Belongs to the RecR family.</text>
</comment>
<dbReference type="GO" id="GO:0008270">
    <property type="term" value="F:zinc ion binding"/>
    <property type="evidence" value="ECO:0007669"/>
    <property type="project" value="UniProtKB-KW"/>
</dbReference>
<dbReference type="Gene3D" id="3.40.1360.10">
    <property type="match status" value="1"/>
</dbReference>
<dbReference type="PANTHER" id="PTHR30446">
    <property type="entry name" value="RECOMBINATION PROTEIN RECR"/>
    <property type="match status" value="1"/>
</dbReference>
<dbReference type="HAMAP" id="MF_00017">
    <property type="entry name" value="RecR"/>
    <property type="match status" value="1"/>
</dbReference>
<dbReference type="Proteomes" id="UP000051012">
    <property type="component" value="Unassembled WGS sequence"/>
</dbReference>
<keyword evidence="3 7" id="KW-0863">Zinc-finger</keyword>
<evidence type="ECO:0000256" key="1">
    <source>
        <dbReference type="ARBA" id="ARBA00022723"/>
    </source>
</evidence>
<gene>
    <name evidence="7" type="primary">recR</name>
    <name evidence="9" type="ORF">AMJ52_04690</name>
</gene>
<keyword evidence="2 7" id="KW-0227">DNA damage</keyword>
<keyword evidence="1 7" id="KW-0479">Metal-binding</keyword>
<evidence type="ECO:0000313" key="10">
    <source>
        <dbReference type="Proteomes" id="UP000051012"/>
    </source>
</evidence>
<dbReference type="CDD" id="cd01025">
    <property type="entry name" value="TOPRIM_recR"/>
    <property type="match status" value="1"/>
</dbReference>
<dbReference type="InterPro" id="IPR015967">
    <property type="entry name" value="Rcmb_RecR_Znf"/>
</dbReference>
<evidence type="ECO:0000256" key="6">
    <source>
        <dbReference type="ARBA" id="ARBA00023204"/>
    </source>
</evidence>
<protein>
    <recommendedName>
        <fullName evidence="7">Recombination protein RecR</fullName>
    </recommendedName>
</protein>
<keyword evidence="5 7" id="KW-0233">DNA recombination</keyword>
<dbReference type="Pfam" id="PF21176">
    <property type="entry name" value="RecR_HhH"/>
    <property type="match status" value="1"/>
</dbReference>
<keyword evidence="4 7" id="KW-0862">Zinc</keyword>
<dbReference type="InterPro" id="IPR000093">
    <property type="entry name" value="DNA_Rcmb_RecR"/>
</dbReference>
<dbReference type="InterPro" id="IPR023627">
    <property type="entry name" value="Rcmb_RecR"/>
</dbReference>
<evidence type="ECO:0000259" key="8">
    <source>
        <dbReference type="PROSITE" id="PS50880"/>
    </source>
</evidence>
<evidence type="ECO:0000256" key="4">
    <source>
        <dbReference type="ARBA" id="ARBA00022833"/>
    </source>
</evidence>
<dbReference type="Gene3D" id="3.30.60.80">
    <property type="match status" value="1"/>
</dbReference>
<dbReference type="Gene3D" id="1.10.8.420">
    <property type="entry name" value="RecR Domain 1"/>
    <property type="match status" value="1"/>
</dbReference>
<dbReference type="SMART" id="SM00493">
    <property type="entry name" value="TOPRIM"/>
    <property type="match status" value="1"/>
</dbReference>
<dbReference type="AlphaFoldDB" id="A0A0S7YEA4"/>
<feature type="zinc finger region" description="C4-type" evidence="7">
    <location>
        <begin position="54"/>
        <end position="69"/>
    </location>
</feature>
<proteinExistence type="inferred from homology"/>
<dbReference type="EMBL" id="LJNI01000049">
    <property type="protein sequence ID" value="KPJ72906.1"/>
    <property type="molecule type" value="Genomic_DNA"/>
</dbReference>
<evidence type="ECO:0000256" key="5">
    <source>
        <dbReference type="ARBA" id="ARBA00023172"/>
    </source>
</evidence>
<dbReference type="GO" id="GO:0006310">
    <property type="term" value="P:DNA recombination"/>
    <property type="evidence" value="ECO:0007669"/>
    <property type="project" value="UniProtKB-UniRule"/>
</dbReference>
<dbReference type="Pfam" id="PF02132">
    <property type="entry name" value="RecR_ZnF"/>
    <property type="match status" value="1"/>
</dbReference>
<reference evidence="9 10" key="1">
    <citation type="journal article" date="2015" name="Microbiome">
        <title>Genomic resolution of linkages in carbon, nitrogen, and sulfur cycling among widespread estuary sediment bacteria.</title>
        <authorList>
            <person name="Baker B.J."/>
            <person name="Lazar C.S."/>
            <person name="Teske A.P."/>
            <person name="Dick G.J."/>
        </authorList>
    </citation>
    <scope>NUCLEOTIDE SEQUENCE [LARGE SCALE GENOMIC DNA]</scope>
    <source>
        <strain evidence="9">DG_78</strain>
    </source>
</reference>
<dbReference type="GO" id="GO:0003677">
    <property type="term" value="F:DNA binding"/>
    <property type="evidence" value="ECO:0007669"/>
    <property type="project" value="UniProtKB-UniRule"/>
</dbReference>
<dbReference type="PROSITE" id="PS50880">
    <property type="entry name" value="TOPRIM"/>
    <property type="match status" value="1"/>
</dbReference>
<sequence>MPLLEDLIEKLQWLPGIGRKSAQRLVFFLQKMDKVKVKELTDAILRTRLQLKECSICHNLDEHDPCRICSNAARDKDRICIVEQPSDVMVIERTSEYKALYHVLHGVISPIDNVSPDDLRIQSLIERIKSQKIDEVIIATNPTTEGDVTAFYIAKLIKPLGIKVTRIARGLPMGSDLDLADITTLSRALEGRREI</sequence>
<name>A0A0S7YEA4_UNCT6</name>
<dbReference type="InterPro" id="IPR034137">
    <property type="entry name" value="TOPRIM_RecR"/>
</dbReference>
<organism evidence="9 10">
    <name type="scientific">candidate division TA06 bacterium DG_78</name>
    <dbReference type="NCBI Taxonomy" id="1703772"/>
    <lineage>
        <taxon>Bacteria</taxon>
        <taxon>Bacteria division TA06</taxon>
    </lineage>
</organism>
<dbReference type="NCBIfam" id="TIGR00615">
    <property type="entry name" value="recR"/>
    <property type="match status" value="1"/>
</dbReference>
<keyword evidence="6 7" id="KW-0234">DNA repair</keyword>
<dbReference type="PROSITE" id="PS01300">
    <property type="entry name" value="RECR"/>
    <property type="match status" value="1"/>
</dbReference>
<comment type="caution">
    <text evidence="9">The sequence shown here is derived from an EMBL/GenBank/DDBJ whole genome shotgun (WGS) entry which is preliminary data.</text>
</comment>
<evidence type="ECO:0000256" key="2">
    <source>
        <dbReference type="ARBA" id="ARBA00022763"/>
    </source>
</evidence>
<dbReference type="GO" id="GO:0006281">
    <property type="term" value="P:DNA repair"/>
    <property type="evidence" value="ECO:0007669"/>
    <property type="project" value="UniProtKB-UniRule"/>
</dbReference>
<dbReference type="InterPro" id="IPR006171">
    <property type="entry name" value="TOPRIM_dom"/>
</dbReference>
<dbReference type="SUPFAM" id="SSF111304">
    <property type="entry name" value="Recombination protein RecR"/>
    <property type="match status" value="1"/>
</dbReference>
<comment type="function">
    <text evidence="7">May play a role in DNA repair. It seems to be involved in an RecBC-independent recombinational process of DNA repair. It may act with RecF and RecO.</text>
</comment>
<dbReference type="Pfam" id="PF13662">
    <property type="entry name" value="Toprim_4"/>
    <property type="match status" value="1"/>
</dbReference>
<dbReference type="Pfam" id="PF21175">
    <property type="entry name" value="RecR_C"/>
    <property type="match status" value="1"/>
</dbReference>